<dbReference type="PRINTS" id="PR00455">
    <property type="entry name" value="HTHTETR"/>
</dbReference>
<proteinExistence type="predicted"/>
<dbReference type="InterPro" id="IPR036271">
    <property type="entry name" value="Tet_transcr_reg_TetR-rel_C_sf"/>
</dbReference>
<keyword evidence="1 2" id="KW-0238">DNA-binding</keyword>
<dbReference type="Pfam" id="PF00440">
    <property type="entry name" value="TetR_N"/>
    <property type="match status" value="1"/>
</dbReference>
<dbReference type="InterPro" id="IPR050624">
    <property type="entry name" value="HTH-type_Tx_Regulator"/>
</dbReference>
<dbReference type="RefSeq" id="WP_252473226.1">
    <property type="nucleotide sequence ID" value="NZ_JAMHFY010000035.1"/>
</dbReference>
<reference evidence="4" key="1">
    <citation type="submission" date="2022-05" db="EMBL/GenBank/DDBJ databases">
        <title>Expanded diversity of anoxic marine methylotrophy in a Black Sea sulfate reducing microorganism.</title>
        <authorList>
            <person name="Fischer P.Q."/>
            <person name="Stams A.J.M."/>
            <person name="Villanueva L."/>
            <person name="Sousa D.Z."/>
        </authorList>
    </citation>
    <scope>NUCLEOTIDE SEQUENCE</scope>
    <source>
        <strain evidence="4">P130</strain>
    </source>
</reference>
<dbReference type="PANTHER" id="PTHR43479:SF20">
    <property type="entry name" value="HTH TETR-TYPE DOMAIN-CONTAINING PROTEIN"/>
    <property type="match status" value="1"/>
</dbReference>
<dbReference type="InterPro" id="IPR009057">
    <property type="entry name" value="Homeodomain-like_sf"/>
</dbReference>
<sequence>MVNESYHHENLKSELIKNGLKLLDEEGYENFSLRKVAKACGVSHTAPYRHFRNKDDLIIAITLKAEHKFNSSLQEAINSYPNDIKSQIKEMGYTYVKFFVENPEYLRLLFRSDLKKHLNNENCKILKDNVQPFGTFYNTIVRYQSENQSNDAGSITDLNALVLACWGLVHGIAVLISTKDFVYEGDYLELTRKILWSETFL</sequence>
<dbReference type="SUPFAM" id="SSF46689">
    <property type="entry name" value="Homeodomain-like"/>
    <property type="match status" value="1"/>
</dbReference>
<dbReference type="PANTHER" id="PTHR43479">
    <property type="entry name" value="ACREF/ENVCD OPERON REPRESSOR-RELATED"/>
    <property type="match status" value="1"/>
</dbReference>
<dbReference type="SUPFAM" id="SSF48498">
    <property type="entry name" value="Tetracyclin repressor-like, C-terminal domain"/>
    <property type="match status" value="1"/>
</dbReference>
<dbReference type="InterPro" id="IPR001647">
    <property type="entry name" value="HTH_TetR"/>
</dbReference>
<dbReference type="PROSITE" id="PS50977">
    <property type="entry name" value="HTH_TETR_2"/>
    <property type="match status" value="1"/>
</dbReference>
<evidence type="ECO:0000256" key="1">
    <source>
        <dbReference type="ARBA" id="ARBA00023125"/>
    </source>
</evidence>
<dbReference type="Proteomes" id="UP001176021">
    <property type="component" value="Unassembled WGS sequence"/>
</dbReference>
<accession>A0ABT8QXL9</accession>
<name>A0ABT8QXL9_9FIRM</name>
<gene>
    <name evidence="4" type="ORF">M8H41_22590</name>
</gene>
<keyword evidence="5" id="KW-1185">Reference proteome</keyword>
<feature type="DNA-binding region" description="H-T-H motif" evidence="2">
    <location>
        <begin position="32"/>
        <end position="51"/>
    </location>
</feature>
<evidence type="ECO:0000259" key="3">
    <source>
        <dbReference type="PROSITE" id="PS50977"/>
    </source>
</evidence>
<evidence type="ECO:0000313" key="5">
    <source>
        <dbReference type="Proteomes" id="UP001176021"/>
    </source>
</evidence>
<organism evidence="4 5">
    <name type="scientific">Desulfosporosinus nitroreducens</name>
    <dbReference type="NCBI Taxonomy" id="2018668"/>
    <lineage>
        <taxon>Bacteria</taxon>
        <taxon>Bacillati</taxon>
        <taxon>Bacillota</taxon>
        <taxon>Clostridia</taxon>
        <taxon>Eubacteriales</taxon>
        <taxon>Desulfitobacteriaceae</taxon>
        <taxon>Desulfosporosinus</taxon>
    </lineage>
</organism>
<evidence type="ECO:0000313" key="4">
    <source>
        <dbReference type="EMBL" id="MDO0825602.1"/>
    </source>
</evidence>
<dbReference type="Gene3D" id="1.10.357.10">
    <property type="entry name" value="Tetracycline Repressor, domain 2"/>
    <property type="match status" value="1"/>
</dbReference>
<feature type="domain" description="HTH tetR-type" evidence="3">
    <location>
        <begin position="9"/>
        <end position="69"/>
    </location>
</feature>
<protein>
    <submittedName>
        <fullName evidence="4">TetR/AcrR family transcriptional regulator</fullName>
    </submittedName>
</protein>
<dbReference type="EMBL" id="JAMJEV010000029">
    <property type="protein sequence ID" value="MDO0825602.1"/>
    <property type="molecule type" value="Genomic_DNA"/>
</dbReference>
<evidence type="ECO:0000256" key="2">
    <source>
        <dbReference type="PROSITE-ProRule" id="PRU00335"/>
    </source>
</evidence>
<comment type="caution">
    <text evidence="4">The sequence shown here is derived from an EMBL/GenBank/DDBJ whole genome shotgun (WGS) entry which is preliminary data.</text>
</comment>